<name>A0A3B0YVU0_9ZZZZ</name>
<reference evidence="1" key="1">
    <citation type="submission" date="2018-06" db="EMBL/GenBank/DDBJ databases">
        <authorList>
            <person name="Zhirakovskaya E."/>
        </authorList>
    </citation>
    <scope>NUCLEOTIDE SEQUENCE</scope>
</reference>
<organism evidence="1">
    <name type="scientific">hydrothermal vent metagenome</name>
    <dbReference type="NCBI Taxonomy" id="652676"/>
    <lineage>
        <taxon>unclassified sequences</taxon>
        <taxon>metagenomes</taxon>
        <taxon>ecological metagenomes</taxon>
    </lineage>
</organism>
<feature type="non-terminal residue" evidence="1">
    <location>
        <position position="1"/>
    </location>
</feature>
<dbReference type="SUPFAM" id="SSF53448">
    <property type="entry name" value="Nucleotide-diphospho-sugar transferases"/>
    <property type="match status" value="2"/>
</dbReference>
<dbReference type="PANTHER" id="PTHR43179">
    <property type="entry name" value="RHAMNOSYLTRANSFERASE WBBL"/>
    <property type="match status" value="1"/>
</dbReference>
<dbReference type="EMBL" id="UOFM01000556">
    <property type="protein sequence ID" value="VAW83521.1"/>
    <property type="molecule type" value="Genomic_DNA"/>
</dbReference>
<dbReference type="Gene3D" id="3.40.50.2000">
    <property type="entry name" value="Glycogen Phosphorylase B"/>
    <property type="match status" value="1"/>
</dbReference>
<dbReference type="InterPro" id="IPR029044">
    <property type="entry name" value="Nucleotide-diphossugar_trans"/>
</dbReference>
<dbReference type="SUPFAM" id="SSF53756">
    <property type="entry name" value="UDP-Glycosyltransferase/glycogen phosphorylase"/>
    <property type="match status" value="1"/>
</dbReference>
<evidence type="ECO:0000313" key="1">
    <source>
        <dbReference type="EMBL" id="VAW83521.1"/>
    </source>
</evidence>
<dbReference type="AlphaFoldDB" id="A0A3B0YVU0"/>
<gene>
    <name evidence="1" type="ORF">MNBD_GAMMA14-531</name>
</gene>
<proteinExistence type="predicted"/>
<dbReference type="PANTHER" id="PTHR43179:SF7">
    <property type="entry name" value="RHAMNOSYLTRANSFERASE WBBL"/>
    <property type="match status" value="1"/>
</dbReference>
<protein>
    <submittedName>
        <fullName evidence="1">O-antigen biosynthesis protein</fullName>
    </submittedName>
</protein>
<sequence>EAHRLQEHDIQQYTLRMTSGWSLQPAIHLLVTHVSGQEEALADTLDSLGSQLYSGWGLSVISNSSCLDPVFEEMEMLEWCQVEGDLMRGVNAIAEASGADWLGLLEAGCIFEPHMLYQHIEHLHQHPEWRLVYMDEDRIDHNGERYEPRFKPECDLELLRATPYMGTFVLVERQALLAAGAYGLQAGVESSDTIFRVIDQNGEQAVGHIADVLMHRQDRFELALDQDLIDTNRLASVTAHLNRCGIEGEVKAGTLPGSCFVDYACRDRHPVEIIVPVTGKPETLELFLDSLLSKTQYPDFRVRLLVGDAVEIPAAVYNRDHVDVVSSASGARWQEVLELACNSDSEYLMLMSPGAIAIQPNWLERLVAHFQKPDVAVVAPRLISSDKMVVGGGIITGAGLHSIGVGAFDGLSLEDAGYMGRAQVMQAFSAVPACCILVRKSVLTTVKDSLASFRLAFPQSVDFCLRVRETGGKIIWTPHSTLMFIGEYQPELEGVSDLKTVVADESETICRHSLAELASDPAYNPNLRLNGEQFSVDDSFTPSLSSHEHSLSRIIGFGVGSYGSWQYRVVQPLDALQMNGKARCIMVPFSAHNKVPLPTLAELERVQPDALLMHNTLHDNYIEAIRQYKKVNDAFIVFGQDDLMSALPPSNPFSKTIYKDVKKRIRTCLSLADRLLVTTEPLAQGLRGMVDDIVVVPNYIDETIWGNLQSQRNVSAKPRVGWAGAQQHLGDLQLLEAVVRETASEVDWIFFGMCPESILPLVKEVHDPVLFEAYPEKLATLNLDLAVAPLERNKFNESKSNLRLLEYGILGWAVIASDVEPYQNAPVCRVTNQARAWINAIRERINDLNALHQEGDTLRHWVRENWILQNHANVWLDALKPSRKAGNRENVNKLAASL</sequence>
<accession>A0A3B0YVU0</accession>
<dbReference type="Gene3D" id="3.90.550.10">
    <property type="entry name" value="Spore Coat Polysaccharide Biosynthesis Protein SpsA, Chain A"/>
    <property type="match status" value="2"/>
</dbReference>